<dbReference type="SUPFAM" id="SSF56784">
    <property type="entry name" value="HAD-like"/>
    <property type="match status" value="1"/>
</dbReference>
<feature type="region of interest" description="Disordered" evidence="1">
    <location>
        <begin position="1"/>
        <end position="51"/>
    </location>
</feature>
<proteinExistence type="predicted"/>
<name>A0A816GJ36_ADIRI</name>
<evidence type="ECO:0000259" key="2">
    <source>
        <dbReference type="Pfam" id="PF03031"/>
    </source>
</evidence>
<feature type="region of interest" description="Disordered" evidence="1">
    <location>
        <begin position="71"/>
        <end position="94"/>
    </location>
</feature>
<dbReference type="Gene3D" id="3.40.50.1000">
    <property type="entry name" value="HAD superfamily/HAD-like"/>
    <property type="match status" value="1"/>
</dbReference>
<comment type="caution">
    <text evidence="3">The sequence shown here is derived from an EMBL/GenBank/DDBJ whole genome shotgun (WGS) entry which is preliminary data.</text>
</comment>
<evidence type="ECO:0000313" key="4">
    <source>
        <dbReference type="Proteomes" id="UP000663828"/>
    </source>
</evidence>
<evidence type="ECO:0000313" key="3">
    <source>
        <dbReference type="EMBL" id="CAF1674743.1"/>
    </source>
</evidence>
<accession>A0A816GJ36</accession>
<dbReference type="Pfam" id="PF03031">
    <property type="entry name" value="NIF"/>
    <property type="match status" value="1"/>
</dbReference>
<dbReference type="InterPro" id="IPR023214">
    <property type="entry name" value="HAD_sf"/>
</dbReference>
<dbReference type="InterPro" id="IPR004274">
    <property type="entry name" value="FCP1_dom"/>
</dbReference>
<dbReference type="EMBL" id="CAJNOR010013701">
    <property type="protein sequence ID" value="CAF1674743.1"/>
    <property type="molecule type" value="Genomic_DNA"/>
</dbReference>
<protein>
    <recommendedName>
        <fullName evidence="2">FCP1 homology domain-containing protein</fullName>
    </recommendedName>
</protein>
<evidence type="ECO:0000256" key="1">
    <source>
        <dbReference type="SAM" id="MobiDB-lite"/>
    </source>
</evidence>
<dbReference type="InterPro" id="IPR036412">
    <property type="entry name" value="HAD-like_sf"/>
</dbReference>
<sequence>MNKTSKELDLSSIITQVQKDEDLNRPTPMPTVAVASPNAQTNNATKNRSSRKQRIVSLLLCCLGGSCRSRTTKAKYTSSADTPGEEAHEKPLLPPLRDNTRAKICLVIDLDETLVHSVFRPVPNADFIVPVEIDGQVHQVSLILR</sequence>
<dbReference type="Proteomes" id="UP000663828">
    <property type="component" value="Unassembled WGS sequence"/>
</dbReference>
<organism evidence="3 4">
    <name type="scientific">Adineta ricciae</name>
    <name type="common">Rotifer</name>
    <dbReference type="NCBI Taxonomy" id="249248"/>
    <lineage>
        <taxon>Eukaryota</taxon>
        <taxon>Metazoa</taxon>
        <taxon>Spiralia</taxon>
        <taxon>Gnathifera</taxon>
        <taxon>Rotifera</taxon>
        <taxon>Eurotatoria</taxon>
        <taxon>Bdelloidea</taxon>
        <taxon>Adinetida</taxon>
        <taxon>Adinetidae</taxon>
        <taxon>Adineta</taxon>
    </lineage>
</organism>
<dbReference type="AlphaFoldDB" id="A0A816GJ36"/>
<gene>
    <name evidence="3" type="ORF">XAT740_LOCUS59369</name>
</gene>
<reference evidence="3" key="1">
    <citation type="submission" date="2021-02" db="EMBL/GenBank/DDBJ databases">
        <authorList>
            <person name="Nowell W R."/>
        </authorList>
    </citation>
    <scope>NUCLEOTIDE SEQUENCE</scope>
</reference>
<keyword evidence="4" id="KW-1185">Reference proteome</keyword>
<feature type="domain" description="FCP1 homology" evidence="2">
    <location>
        <begin position="105"/>
        <end position="145"/>
    </location>
</feature>
<feature type="compositionally biased region" description="Polar residues" evidence="1">
    <location>
        <begin position="37"/>
        <end position="47"/>
    </location>
</feature>